<dbReference type="InterPro" id="IPR011322">
    <property type="entry name" value="N-reg_PII-like_a/b"/>
</dbReference>
<reference evidence="2 3" key="1">
    <citation type="submission" date="2018-02" db="EMBL/GenBank/DDBJ databases">
        <title>Genomic Encyclopedia of Archaeal and Bacterial Type Strains, Phase II (KMG-II): from individual species to whole genera.</title>
        <authorList>
            <person name="Goeker M."/>
        </authorList>
    </citation>
    <scope>NUCLEOTIDE SEQUENCE [LARGE SCALE GENOMIC DNA]</scope>
    <source>
        <strain evidence="2 3">YU 961-1</strain>
    </source>
</reference>
<dbReference type="PANTHER" id="PTHR23419:SF8">
    <property type="entry name" value="FI09726P"/>
    <property type="match status" value="1"/>
</dbReference>
<protein>
    <submittedName>
        <fullName evidence="2">Divalent cation tolerance protein</fullName>
    </submittedName>
</protein>
<dbReference type="GO" id="GO:0005507">
    <property type="term" value="F:copper ion binding"/>
    <property type="evidence" value="ECO:0007669"/>
    <property type="project" value="TreeGrafter"/>
</dbReference>
<evidence type="ECO:0000313" key="3">
    <source>
        <dbReference type="Proteomes" id="UP000239203"/>
    </source>
</evidence>
<sequence>MAADYYQVVTTAGSQDEADRLATGIVENHLGACVHVHPVTSVYRWAGKVTRDLELRLVVKTAADRLRPLVDYIKANHSYDVPQVVATEVVAGSDEYLAWVRDETRG</sequence>
<dbReference type="Proteomes" id="UP000239203">
    <property type="component" value="Unassembled WGS sequence"/>
</dbReference>
<dbReference type="Gene3D" id="3.30.70.120">
    <property type="match status" value="1"/>
</dbReference>
<dbReference type="GO" id="GO:0010038">
    <property type="term" value="P:response to metal ion"/>
    <property type="evidence" value="ECO:0007669"/>
    <property type="project" value="InterPro"/>
</dbReference>
<dbReference type="AlphaFoldDB" id="A0A2S6GI12"/>
<dbReference type="OrthoDB" id="37622at2"/>
<evidence type="ECO:0000313" key="2">
    <source>
        <dbReference type="EMBL" id="PPK64859.1"/>
    </source>
</evidence>
<evidence type="ECO:0000256" key="1">
    <source>
        <dbReference type="ARBA" id="ARBA00010169"/>
    </source>
</evidence>
<dbReference type="InterPro" id="IPR004323">
    <property type="entry name" value="Ion_tolerance_CutA"/>
</dbReference>
<dbReference type="SUPFAM" id="SSF54913">
    <property type="entry name" value="GlnB-like"/>
    <property type="match status" value="1"/>
</dbReference>
<keyword evidence="3" id="KW-1185">Reference proteome</keyword>
<name>A0A2S6GI12_9PSEU</name>
<accession>A0A2S6GI12</accession>
<proteinExistence type="inferred from homology"/>
<comment type="similarity">
    <text evidence="1">Belongs to the CutA family.</text>
</comment>
<dbReference type="EMBL" id="PTIX01000017">
    <property type="protein sequence ID" value="PPK64859.1"/>
    <property type="molecule type" value="Genomic_DNA"/>
</dbReference>
<dbReference type="PANTHER" id="PTHR23419">
    <property type="entry name" value="DIVALENT CATION TOLERANCE CUTA-RELATED"/>
    <property type="match status" value="1"/>
</dbReference>
<organism evidence="2 3">
    <name type="scientific">Actinokineospora auranticolor</name>
    <dbReference type="NCBI Taxonomy" id="155976"/>
    <lineage>
        <taxon>Bacteria</taxon>
        <taxon>Bacillati</taxon>
        <taxon>Actinomycetota</taxon>
        <taxon>Actinomycetes</taxon>
        <taxon>Pseudonocardiales</taxon>
        <taxon>Pseudonocardiaceae</taxon>
        <taxon>Actinokineospora</taxon>
    </lineage>
</organism>
<gene>
    <name evidence="2" type="ORF">CLV40_11798</name>
</gene>
<dbReference type="InterPro" id="IPR015867">
    <property type="entry name" value="N-reg_PII/ATP_PRibTrfase_C"/>
</dbReference>
<dbReference type="Pfam" id="PF03091">
    <property type="entry name" value="CutA1"/>
    <property type="match status" value="1"/>
</dbReference>
<dbReference type="RefSeq" id="WP_104481626.1">
    <property type="nucleotide sequence ID" value="NZ_CP154825.1"/>
</dbReference>
<comment type="caution">
    <text evidence="2">The sequence shown here is derived from an EMBL/GenBank/DDBJ whole genome shotgun (WGS) entry which is preliminary data.</text>
</comment>